<dbReference type="Proteomes" id="UP001196413">
    <property type="component" value="Unassembled WGS sequence"/>
</dbReference>
<evidence type="ECO:0000313" key="2">
    <source>
        <dbReference type="EMBL" id="KAJ1355362.1"/>
    </source>
</evidence>
<keyword evidence="1" id="KW-0732">Signal</keyword>
<name>A0AAD5QM29_PARTN</name>
<proteinExistence type="predicted"/>
<sequence>MTMGEVLNWCGFFLMKALWPSGCDARRRASGLSPVLNSLRQSTTMLYGTSQQGYPRNCKETCSTSILRRSRRRRRK</sequence>
<accession>A0AAD5QM29</accession>
<comment type="caution">
    <text evidence="2">The sequence shown here is derived from an EMBL/GenBank/DDBJ whole genome shotgun (WGS) entry which is preliminary data.</text>
</comment>
<feature type="signal peptide" evidence="1">
    <location>
        <begin position="1"/>
        <end position="25"/>
    </location>
</feature>
<organism evidence="2 3">
    <name type="scientific">Parelaphostrongylus tenuis</name>
    <name type="common">Meningeal worm</name>
    <dbReference type="NCBI Taxonomy" id="148309"/>
    <lineage>
        <taxon>Eukaryota</taxon>
        <taxon>Metazoa</taxon>
        <taxon>Ecdysozoa</taxon>
        <taxon>Nematoda</taxon>
        <taxon>Chromadorea</taxon>
        <taxon>Rhabditida</taxon>
        <taxon>Rhabditina</taxon>
        <taxon>Rhabditomorpha</taxon>
        <taxon>Strongyloidea</taxon>
        <taxon>Metastrongylidae</taxon>
        <taxon>Parelaphostrongylus</taxon>
    </lineage>
</organism>
<evidence type="ECO:0000313" key="3">
    <source>
        <dbReference type="Proteomes" id="UP001196413"/>
    </source>
</evidence>
<protein>
    <recommendedName>
        <fullName evidence="4">Secreted protein</fullName>
    </recommendedName>
</protein>
<evidence type="ECO:0000256" key="1">
    <source>
        <dbReference type="SAM" id="SignalP"/>
    </source>
</evidence>
<gene>
    <name evidence="2" type="ORF">KIN20_012741</name>
</gene>
<dbReference type="AlphaFoldDB" id="A0AAD5QM29"/>
<keyword evidence="3" id="KW-1185">Reference proteome</keyword>
<dbReference type="EMBL" id="JAHQIW010002465">
    <property type="protein sequence ID" value="KAJ1355362.1"/>
    <property type="molecule type" value="Genomic_DNA"/>
</dbReference>
<reference evidence="2" key="1">
    <citation type="submission" date="2021-06" db="EMBL/GenBank/DDBJ databases">
        <title>Parelaphostrongylus tenuis whole genome reference sequence.</title>
        <authorList>
            <person name="Garwood T.J."/>
            <person name="Larsen P.A."/>
            <person name="Fountain-Jones N.M."/>
            <person name="Garbe J.R."/>
            <person name="Macchietto M.G."/>
            <person name="Kania S.A."/>
            <person name="Gerhold R.W."/>
            <person name="Richards J.E."/>
            <person name="Wolf T.M."/>
        </authorList>
    </citation>
    <scope>NUCLEOTIDE SEQUENCE</scope>
    <source>
        <strain evidence="2">MNPRO001-30</strain>
        <tissue evidence="2">Meninges</tissue>
    </source>
</reference>
<evidence type="ECO:0008006" key="4">
    <source>
        <dbReference type="Google" id="ProtNLM"/>
    </source>
</evidence>
<feature type="chain" id="PRO_5042240716" description="Secreted protein" evidence="1">
    <location>
        <begin position="26"/>
        <end position="76"/>
    </location>
</feature>